<keyword evidence="4 5" id="KW-0012">Acyltransferase</keyword>
<dbReference type="PANTHER" id="PTHR42811">
    <property type="entry name" value="SERINE ACETYLTRANSFERASE"/>
    <property type="match status" value="1"/>
</dbReference>
<dbReference type="EMBL" id="JAPDNS010000002">
    <property type="protein sequence ID" value="MCW3485646.1"/>
    <property type="molecule type" value="Genomic_DNA"/>
</dbReference>
<dbReference type="InterPro" id="IPR045304">
    <property type="entry name" value="LbH_SAT"/>
</dbReference>
<dbReference type="InterPro" id="IPR018357">
    <property type="entry name" value="Hexapep_transf_CS"/>
</dbReference>
<comment type="similarity">
    <text evidence="1 5">Belongs to the transferase hexapeptide repeat family.</text>
</comment>
<keyword evidence="3" id="KW-0677">Repeat</keyword>
<organism evidence="6 7">
    <name type="scientific">Chitinophaga nivalis</name>
    <dbReference type="NCBI Taxonomy" id="2991709"/>
    <lineage>
        <taxon>Bacteria</taxon>
        <taxon>Pseudomonadati</taxon>
        <taxon>Bacteroidota</taxon>
        <taxon>Chitinophagia</taxon>
        <taxon>Chitinophagales</taxon>
        <taxon>Chitinophagaceae</taxon>
        <taxon>Chitinophaga</taxon>
    </lineage>
</organism>
<dbReference type="InterPro" id="IPR001451">
    <property type="entry name" value="Hexapep"/>
</dbReference>
<dbReference type="InterPro" id="IPR005881">
    <property type="entry name" value="Ser_O-AcTrfase"/>
</dbReference>
<keyword evidence="2 5" id="KW-0808">Transferase</keyword>
<evidence type="ECO:0000256" key="5">
    <source>
        <dbReference type="PIRNR" id="PIRNR000441"/>
    </source>
</evidence>
<comment type="caution">
    <text evidence="6">The sequence shown here is derived from an EMBL/GenBank/DDBJ whole genome shotgun (WGS) entry which is preliminary data.</text>
</comment>
<dbReference type="PROSITE" id="PS00101">
    <property type="entry name" value="HEXAPEP_TRANSFERASES"/>
    <property type="match status" value="1"/>
</dbReference>
<evidence type="ECO:0000256" key="4">
    <source>
        <dbReference type="ARBA" id="ARBA00023315"/>
    </source>
</evidence>
<accession>A0ABT3IP25</accession>
<dbReference type="InterPro" id="IPR011004">
    <property type="entry name" value="Trimer_LpxA-like_sf"/>
</dbReference>
<proteinExistence type="inferred from homology"/>
<dbReference type="SUPFAM" id="SSF51161">
    <property type="entry name" value="Trimeric LpxA-like enzymes"/>
    <property type="match status" value="1"/>
</dbReference>
<evidence type="ECO:0000313" key="7">
    <source>
        <dbReference type="Proteomes" id="UP001207742"/>
    </source>
</evidence>
<dbReference type="PIRSF" id="PIRSF000441">
    <property type="entry name" value="CysE"/>
    <property type="match status" value="1"/>
</dbReference>
<dbReference type="EC" id="2.3.1.30" evidence="5"/>
<gene>
    <name evidence="6" type="ORF">OL497_17190</name>
</gene>
<name>A0ABT3IP25_9BACT</name>
<dbReference type="RefSeq" id="WP_264732281.1">
    <property type="nucleotide sequence ID" value="NZ_JAPDNR010000001.1"/>
</dbReference>
<dbReference type="Gene3D" id="2.160.10.10">
    <property type="entry name" value="Hexapeptide repeat proteins"/>
    <property type="match status" value="1"/>
</dbReference>
<dbReference type="CDD" id="cd03354">
    <property type="entry name" value="LbH_SAT"/>
    <property type="match status" value="1"/>
</dbReference>
<dbReference type="Pfam" id="PF00132">
    <property type="entry name" value="Hexapep"/>
    <property type="match status" value="1"/>
</dbReference>
<evidence type="ECO:0000256" key="1">
    <source>
        <dbReference type="ARBA" id="ARBA00007274"/>
    </source>
</evidence>
<evidence type="ECO:0000256" key="2">
    <source>
        <dbReference type="ARBA" id="ARBA00022679"/>
    </source>
</evidence>
<sequence>MKSWDFIKSDLHRYHGRTDRGSLLRSFWLIEGFRYMFFLRLCAGANRFSRVFYRVLLRHYSYKYGFQIPFTTRIGKGFYIGHFGNIVINGNARIGDNVNISPGVVIGQVSRGRTQGVPTIGNRVWIGSNAIIVGNINIGDDVLIAPGAYVTTDVPAGSLVKGNPAVITVGKGVEGYICNAS</sequence>
<keyword evidence="7" id="KW-1185">Reference proteome</keyword>
<evidence type="ECO:0000256" key="3">
    <source>
        <dbReference type="ARBA" id="ARBA00022737"/>
    </source>
</evidence>
<comment type="catalytic activity">
    <reaction evidence="5">
        <text>L-serine + acetyl-CoA = O-acetyl-L-serine + CoA</text>
        <dbReference type="Rhea" id="RHEA:24560"/>
        <dbReference type="ChEBI" id="CHEBI:33384"/>
        <dbReference type="ChEBI" id="CHEBI:57287"/>
        <dbReference type="ChEBI" id="CHEBI:57288"/>
        <dbReference type="ChEBI" id="CHEBI:58340"/>
        <dbReference type="EC" id="2.3.1.30"/>
    </reaction>
</comment>
<reference evidence="6 7" key="1">
    <citation type="submission" date="2022-10" db="EMBL/GenBank/DDBJ databases">
        <title>Chitinophaga nivalis PC15 sp. nov., isolated from Pyeongchang county, South Korea.</title>
        <authorList>
            <person name="Trinh H.N."/>
        </authorList>
    </citation>
    <scope>NUCLEOTIDE SEQUENCE [LARGE SCALE GENOMIC DNA]</scope>
    <source>
        <strain evidence="6 7">PC14</strain>
    </source>
</reference>
<protein>
    <recommendedName>
        <fullName evidence="5">Serine acetyltransferase</fullName>
        <ecNumber evidence="5">2.3.1.30</ecNumber>
    </recommendedName>
</protein>
<evidence type="ECO:0000313" key="6">
    <source>
        <dbReference type="EMBL" id="MCW3485646.1"/>
    </source>
</evidence>
<dbReference type="Proteomes" id="UP001207742">
    <property type="component" value="Unassembled WGS sequence"/>
</dbReference>